<dbReference type="PROSITE" id="PS50887">
    <property type="entry name" value="GGDEF"/>
    <property type="match status" value="1"/>
</dbReference>
<dbReference type="InterPro" id="IPR029787">
    <property type="entry name" value="Nucleotide_cyclase"/>
</dbReference>
<reference evidence="5 6" key="1">
    <citation type="submission" date="2019-01" db="EMBL/GenBank/DDBJ databases">
        <authorList>
            <person name="Chen W.-M."/>
        </authorList>
    </citation>
    <scope>NUCLEOTIDE SEQUENCE [LARGE SCALE GENOMIC DNA]</scope>
    <source>
        <strain evidence="5 6">KYPY4</strain>
    </source>
</reference>
<dbReference type="SUPFAM" id="SSF48452">
    <property type="entry name" value="TPR-like"/>
    <property type="match status" value="1"/>
</dbReference>
<dbReference type="GO" id="GO:0043709">
    <property type="term" value="P:cell adhesion involved in single-species biofilm formation"/>
    <property type="evidence" value="ECO:0007669"/>
    <property type="project" value="TreeGrafter"/>
</dbReference>
<protein>
    <recommendedName>
        <fullName evidence="1">diguanylate cyclase</fullName>
        <ecNumber evidence="1">2.7.7.65</ecNumber>
    </recommendedName>
</protein>
<dbReference type="InterPro" id="IPR043128">
    <property type="entry name" value="Rev_trsase/Diguanyl_cyclase"/>
</dbReference>
<dbReference type="OrthoDB" id="9813903at2"/>
<dbReference type="SUPFAM" id="SSF55073">
    <property type="entry name" value="Nucleotide cyclase"/>
    <property type="match status" value="1"/>
</dbReference>
<dbReference type="GO" id="GO:0005886">
    <property type="term" value="C:plasma membrane"/>
    <property type="evidence" value="ECO:0007669"/>
    <property type="project" value="TreeGrafter"/>
</dbReference>
<dbReference type="InterPro" id="IPR050469">
    <property type="entry name" value="Diguanylate_Cyclase"/>
</dbReference>
<dbReference type="PANTHER" id="PTHR45138">
    <property type="entry name" value="REGULATORY COMPONENTS OF SENSORY TRANSDUCTION SYSTEM"/>
    <property type="match status" value="1"/>
</dbReference>
<organism evidence="5 6">
    <name type="scientific">Rubrivivax rivuli</name>
    <dbReference type="NCBI Taxonomy" id="1862385"/>
    <lineage>
        <taxon>Bacteria</taxon>
        <taxon>Pseudomonadati</taxon>
        <taxon>Pseudomonadota</taxon>
        <taxon>Betaproteobacteria</taxon>
        <taxon>Burkholderiales</taxon>
        <taxon>Sphaerotilaceae</taxon>
        <taxon>Rubrivivax</taxon>
    </lineage>
</organism>
<dbReference type="FunFam" id="3.30.70.270:FF:000001">
    <property type="entry name" value="Diguanylate cyclase domain protein"/>
    <property type="match status" value="1"/>
</dbReference>
<dbReference type="EC" id="2.7.7.65" evidence="1"/>
<comment type="catalytic activity">
    <reaction evidence="2">
        <text>2 GTP = 3',3'-c-di-GMP + 2 diphosphate</text>
        <dbReference type="Rhea" id="RHEA:24898"/>
        <dbReference type="ChEBI" id="CHEBI:33019"/>
        <dbReference type="ChEBI" id="CHEBI:37565"/>
        <dbReference type="ChEBI" id="CHEBI:58805"/>
        <dbReference type="EC" id="2.7.7.65"/>
    </reaction>
</comment>
<accession>A0A437RR63</accession>
<evidence type="ECO:0000256" key="1">
    <source>
        <dbReference type="ARBA" id="ARBA00012528"/>
    </source>
</evidence>
<dbReference type="CDD" id="cd01949">
    <property type="entry name" value="GGDEF"/>
    <property type="match status" value="1"/>
</dbReference>
<keyword evidence="3" id="KW-1133">Transmembrane helix</keyword>
<dbReference type="Pfam" id="PF00990">
    <property type="entry name" value="GGDEF"/>
    <property type="match status" value="1"/>
</dbReference>
<evidence type="ECO:0000256" key="3">
    <source>
        <dbReference type="SAM" id="Phobius"/>
    </source>
</evidence>
<dbReference type="InterPro" id="IPR019734">
    <property type="entry name" value="TPR_rpt"/>
</dbReference>
<dbReference type="EMBL" id="SACR01000001">
    <property type="protein sequence ID" value="RVU49269.1"/>
    <property type="molecule type" value="Genomic_DNA"/>
</dbReference>
<proteinExistence type="predicted"/>
<dbReference type="Gene3D" id="3.30.70.270">
    <property type="match status" value="1"/>
</dbReference>
<dbReference type="AlphaFoldDB" id="A0A437RR63"/>
<dbReference type="Gene3D" id="1.25.40.10">
    <property type="entry name" value="Tetratricopeptide repeat domain"/>
    <property type="match status" value="1"/>
</dbReference>
<evidence type="ECO:0000256" key="2">
    <source>
        <dbReference type="ARBA" id="ARBA00034247"/>
    </source>
</evidence>
<dbReference type="Proteomes" id="UP000285575">
    <property type="component" value="Unassembled WGS sequence"/>
</dbReference>
<evidence type="ECO:0000259" key="4">
    <source>
        <dbReference type="PROSITE" id="PS50887"/>
    </source>
</evidence>
<name>A0A437RR63_9BURK</name>
<dbReference type="InterPro" id="IPR000160">
    <property type="entry name" value="GGDEF_dom"/>
</dbReference>
<keyword evidence="3" id="KW-0472">Membrane</keyword>
<dbReference type="InterPro" id="IPR011990">
    <property type="entry name" value="TPR-like_helical_dom_sf"/>
</dbReference>
<gene>
    <name evidence="5" type="ORF">EOE66_01460</name>
</gene>
<dbReference type="SMART" id="SM00028">
    <property type="entry name" value="TPR"/>
    <property type="match status" value="3"/>
</dbReference>
<sequence length="668" mass="71959">MGRFGSLAVRACAAGLVGLLWLGAAAASPRLAEIERTLRAQPEAMLEALKPVLADARGDERALALLLQARQQYAQQDLAGLDATAQALEALAPQSGLAPAAALLARGLAVSRTPPLGRADRSFNAAAAALPAATPPQVRWYFTNEQARMRQALGRLDESVAFSQQAVEQADAGGVAWQRSEARSALAYSLYLAQQTDRAMPINIEADRIAVAAGDINARIHSATTAAILYTALGNDDEELKASKLAVDLARQAGARGLEALAMANLADFYVKRGDYRTALALAEQALPLAREVGQPSSEAVALINAGLAQIGLGRHEKGIALIRQALVIDERTSGLPALADTHGELGAALEKHGHLKEAWAAWVEHRRLADRVFQREHQQAVLELQEGLDADRRQRELAALETENGLKAEQLLARELQQRLWALGLVAGLLLLGVLALLLRRMRQANLRLRHSNEALKVATERDPLTGLANRRHFHAVMQHSAAARFEGTLLLLDLDHFKRINDRHGHAAGDAVLVDIAQRLQGVLREEDLTVRWGGEEFLVLVRQLPPEQVEALAERLLATVGSRPVFHGQEAVAVTASIGFASFPLPPAREPVSWERALDVVDTALYLAKAHGRNRAYGVRSMQTQQPESRANPGLALEAAWRQGRAELAHLKGPGAAPAAEAALP</sequence>
<evidence type="ECO:0000313" key="5">
    <source>
        <dbReference type="EMBL" id="RVU49269.1"/>
    </source>
</evidence>
<dbReference type="GO" id="GO:1902201">
    <property type="term" value="P:negative regulation of bacterial-type flagellum-dependent cell motility"/>
    <property type="evidence" value="ECO:0007669"/>
    <property type="project" value="TreeGrafter"/>
</dbReference>
<comment type="caution">
    <text evidence="5">The sequence shown here is derived from an EMBL/GenBank/DDBJ whole genome shotgun (WGS) entry which is preliminary data.</text>
</comment>
<evidence type="ECO:0000313" key="6">
    <source>
        <dbReference type="Proteomes" id="UP000285575"/>
    </source>
</evidence>
<keyword evidence="3" id="KW-0812">Transmembrane</keyword>
<dbReference type="RefSeq" id="WP_128226906.1">
    <property type="nucleotide sequence ID" value="NZ_SACR01000001.1"/>
</dbReference>
<feature type="domain" description="GGDEF" evidence="4">
    <location>
        <begin position="487"/>
        <end position="624"/>
    </location>
</feature>
<keyword evidence="6" id="KW-1185">Reference proteome</keyword>
<dbReference type="GO" id="GO:0052621">
    <property type="term" value="F:diguanylate cyclase activity"/>
    <property type="evidence" value="ECO:0007669"/>
    <property type="project" value="UniProtKB-EC"/>
</dbReference>
<dbReference type="NCBIfam" id="TIGR00254">
    <property type="entry name" value="GGDEF"/>
    <property type="match status" value="1"/>
</dbReference>
<feature type="transmembrane region" description="Helical" evidence="3">
    <location>
        <begin position="421"/>
        <end position="440"/>
    </location>
</feature>
<dbReference type="PANTHER" id="PTHR45138:SF9">
    <property type="entry name" value="DIGUANYLATE CYCLASE DGCM-RELATED"/>
    <property type="match status" value="1"/>
</dbReference>
<dbReference type="SMART" id="SM00267">
    <property type="entry name" value="GGDEF"/>
    <property type="match status" value="1"/>
</dbReference>